<keyword evidence="2" id="KW-1185">Reference proteome</keyword>
<protein>
    <submittedName>
        <fullName evidence="1">Os06g0707800 protein</fullName>
    </submittedName>
</protein>
<sequence length="145" mass="16473">VLAVRELWDLIPCTQKELHLVAASTVCQLGNEQTILFREDNWLQGGTIRAIAPSIYDHVSTRIRKRRMVAEALSNRRWIKDISGALGTQAILEYLKLWSLIQSVDCSSAEPDSLSWKWESSSKYTSKSTYRALFLGRIAFESTPI</sequence>
<evidence type="ECO:0000313" key="2">
    <source>
        <dbReference type="Proteomes" id="UP000059680"/>
    </source>
</evidence>
<dbReference type="PANTHER" id="PTHR36617:SF17">
    <property type="entry name" value="OS01G0114800 PROTEIN"/>
    <property type="match status" value="1"/>
</dbReference>
<dbReference type="Gramene" id="Os06t0707800-02">
    <property type="protein sequence ID" value="Os06t0707800-02"/>
    <property type="gene ID" value="Os06g0707800"/>
</dbReference>
<organism evidence="1 2">
    <name type="scientific">Oryza sativa subsp. japonica</name>
    <name type="common">Rice</name>
    <dbReference type="NCBI Taxonomy" id="39947"/>
    <lineage>
        <taxon>Eukaryota</taxon>
        <taxon>Viridiplantae</taxon>
        <taxon>Streptophyta</taxon>
        <taxon>Embryophyta</taxon>
        <taxon>Tracheophyta</taxon>
        <taxon>Spermatophyta</taxon>
        <taxon>Magnoliopsida</taxon>
        <taxon>Liliopsida</taxon>
        <taxon>Poales</taxon>
        <taxon>Poaceae</taxon>
        <taxon>BOP clade</taxon>
        <taxon>Oryzoideae</taxon>
        <taxon>Oryzeae</taxon>
        <taxon>Oryzinae</taxon>
        <taxon>Oryza</taxon>
        <taxon>Oryza sativa</taxon>
    </lineage>
</organism>
<dbReference type="EMBL" id="AP014962">
    <property type="protein sequence ID" value="BAS99421.1"/>
    <property type="molecule type" value="Genomic_DNA"/>
</dbReference>
<dbReference type="Proteomes" id="UP000059680">
    <property type="component" value="Chromosome 6"/>
</dbReference>
<reference evidence="2" key="1">
    <citation type="journal article" date="2005" name="Nature">
        <title>The map-based sequence of the rice genome.</title>
        <authorList>
            <consortium name="International rice genome sequencing project (IRGSP)"/>
            <person name="Matsumoto T."/>
            <person name="Wu J."/>
            <person name="Kanamori H."/>
            <person name="Katayose Y."/>
            <person name="Fujisawa M."/>
            <person name="Namiki N."/>
            <person name="Mizuno H."/>
            <person name="Yamamoto K."/>
            <person name="Antonio B.A."/>
            <person name="Baba T."/>
            <person name="Sakata K."/>
            <person name="Nagamura Y."/>
            <person name="Aoki H."/>
            <person name="Arikawa K."/>
            <person name="Arita K."/>
            <person name="Bito T."/>
            <person name="Chiden Y."/>
            <person name="Fujitsuka N."/>
            <person name="Fukunaka R."/>
            <person name="Hamada M."/>
            <person name="Harada C."/>
            <person name="Hayashi A."/>
            <person name="Hijishita S."/>
            <person name="Honda M."/>
            <person name="Hosokawa S."/>
            <person name="Ichikawa Y."/>
            <person name="Idonuma A."/>
            <person name="Iijima M."/>
            <person name="Ikeda M."/>
            <person name="Ikeno M."/>
            <person name="Ito K."/>
            <person name="Ito S."/>
            <person name="Ito T."/>
            <person name="Ito Y."/>
            <person name="Ito Y."/>
            <person name="Iwabuchi A."/>
            <person name="Kamiya K."/>
            <person name="Karasawa W."/>
            <person name="Kurita K."/>
            <person name="Katagiri S."/>
            <person name="Kikuta A."/>
            <person name="Kobayashi H."/>
            <person name="Kobayashi N."/>
            <person name="Machita K."/>
            <person name="Maehara T."/>
            <person name="Masukawa M."/>
            <person name="Mizubayashi T."/>
            <person name="Mukai Y."/>
            <person name="Nagasaki H."/>
            <person name="Nagata Y."/>
            <person name="Naito S."/>
            <person name="Nakashima M."/>
            <person name="Nakama Y."/>
            <person name="Nakamichi Y."/>
            <person name="Nakamura M."/>
            <person name="Meguro A."/>
            <person name="Negishi M."/>
            <person name="Ohta I."/>
            <person name="Ohta T."/>
            <person name="Okamoto M."/>
            <person name="Ono N."/>
            <person name="Saji S."/>
            <person name="Sakaguchi M."/>
            <person name="Sakai K."/>
            <person name="Shibata M."/>
            <person name="Shimokawa T."/>
            <person name="Song J."/>
            <person name="Takazaki Y."/>
            <person name="Terasawa K."/>
            <person name="Tsugane M."/>
            <person name="Tsuji K."/>
            <person name="Ueda S."/>
            <person name="Waki K."/>
            <person name="Yamagata H."/>
            <person name="Yamamoto M."/>
            <person name="Yamamoto S."/>
            <person name="Yamane H."/>
            <person name="Yoshiki S."/>
            <person name="Yoshihara R."/>
            <person name="Yukawa K."/>
            <person name="Zhong H."/>
            <person name="Yano M."/>
            <person name="Yuan Q."/>
            <person name="Ouyang S."/>
            <person name="Liu J."/>
            <person name="Jones K.M."/>
            <person name="Gansberger K."/>
            <person name="Moffat K."/>
            <person name="Hill J."/>
            <person name="Bera J."/>
            <person name="Fadrosh D."/>
            <person name="Jin S."/>
            <person name="Johri S."/>
            <person name="Kim M."/>
            <person name="Overton L."/>
            <person name="Reardon M."/>
            <person name="Tsitrin T."/>
            <person name="Vuong H."/>
            <person name="Weaver B."/>
            <person name="Ciecko A."/>
            <person name="Tallon L."/>
            <person name="Jackson J."/>
            <person name="Pai G."/>
            <person name="Aken S.V."/>
            <person name="Utterback T."/>
            <person name="Reidmuller S."/>
            <person name="Feldblyum T."/>
            <person name="Hsiao J."/>
            <person name="Zismann V."/>
            <person name="Iobst S."/>
            <person name="de Vazeille A.R."/>
            <person name="Buell C.R."/>
            <person name="Ying K."/>
            <person name="Li Y."/>
            <person name="Lu T."/>
            <person name="Huang Y."/>
            <person name="Zhao Q."/>
            <person name="Feng Q."/>
            <person name="Zhang L."/>
            <person name="Zhu J."/>
            <person name="Weng Q."/>
            <person name="Mu J."/>
            <person name="Lu Y."/>
            <person name="Fan D."/>
            <person name="Liu Y."/>
            <person name="Guan J."/>
            <person name="Zhang Y."/>
            <person name="Yu S."/>
            <person name="Liu X."/>
            <person name="Zhang Y."/>
            <person name="Hong G."/>
            <person name="Han B."/>
            <person name="Choisne N."/>
            <person name="Demange N."/>
            <person name="Orjeda G."/>
            <person name="Samain S."/>
            <person name="Cattolico L."/>
            <person name="Pelletier E."/>
            <person name="Couloux A."/>
            <person name="Segurens B."/>
            <person name="Wincker P."/>
            <person name="D'Hont A."/>
            <person name="Scarpelli C."/>
            <person name="Weissenbach J."/>
            <person name="Salanoubat M."/>
            <person name="Quetier F."/>
            <person name="Yu Y."/>
            <person name="Kim H.R."/>
            <person name="Rambo T."/>
            <person name="Currie J."/>
            <person name="Collura K."/>
            <person name="Luo M."/>
            <person name="Yang T."/>
            <person name="Ammiraju J.S.S."/>
            <person name="Engler F."/>
            <person name="Soderlund C."/>
            <person name="Wing R.A."/>
            <person name="Palmer L.E."/>
            <person name="de la Bastide M."/>
            <person name="Spiegel L."/>
            <person name="Nascimento L."/>
            <person name="Zutavern T."/>
            <person name="O'Shaughnessy A."/>
            <person name="Dike S."/>
            <person name="Dedhia N."/>
            <person name="Preston R."/>
            <person name="Balija V."/>
            <person name="McCombie W.R."/>
            <person name="Chow T."/>
            <person name="Chen H."/>
            <person name="Chung M."/>
            <person name="Chen C."/>
            <person name="Shaw J."/>
            <person name="Wu H."/>
            <person name="Hsiao K."/>
            <person name="Chao Y."/>
            <person name="Chu M."/>
            <person name="Cheng C."/>
            <person name="Hour A."/>
            <person name="Lee P."/>
            <person name="Lin S."/>
            <person name="Lin Y."/>
            <person name="Liou J."/>
            <person name="Liu S."/>
            <person name="Hsing Y."/>
            <person name="Raghuvanshi S."/>
            <person name="Mohanty A."/>
            <person name="Bharti A.K."/>
            <person name="Gaur A."/>
            <person name="Gupta V."/>
            <person name="Kumar D."/>
            <person name="Ravi V."/>
            <person name="Vij S."/>
            <person name="Kapur A."/>
            <person name="Khurana P."/>
            <person name="Khurana P."/>
            <person name="Khurana J.P."/>
            <person name="Tyagi A.K."/>
            <person name="Gaikwad K."/>
            <person name="Singh A."/>
            <person name="Dalal V."/>
            <person name="Srivastava S."/>
            <person name="Dixit A."/>
            <person name="Pal A.K."/>
            <person name="Ghazi I.A."/>
            <person name="Yadav M."/>
            <person name="Pandit A."/>
            <person name="Bhargava A."/>
            <person name="Sureshbabu K."/>
            <person name="Batra K."/>
            <person name="Sharma T.R."/>
            <person name="Mohapatra T."/>
            <person name="Singh N.K."/>
            <person name="Messing J."/>
            <person name="Nelson A.B."/>
            <person name="Fuks G."/>
            <person name="Kavchok S."/>
            <person name="Keizer G."/>
            <person name="Linton E."/>
            <person name="Llaca V."/>
            <person name="Song R."/>
            <person name="Tanyolac B."/>
            <person name="Young S."/>
            <person name="Ho-Il K."/>
            <person name="Hahn J.H."/>
            <person name="Sangsakoo G."/>
            <person name="Vanavichit A."/>
            <person name="de Mattos Luiz.A.T."/>
            <person name="Zimmer P.D."/>
            <person name="Malone G."/>
            <person name="Dellagostin O."/>
            <person name="de Oliveira A.C."/>
            <person name="Bevan M."/>
            <person name="Bancroft I."/>
            <person name="Minx P."/>
            <person name="Cordum H."/>
            <person name="Wilson R."/>
            <person name="Cheng Z."/>
            <person name="Jin W."/>
            <person name="Jiang J."/>
            <person name="Leong S.A."/>
            <person name="Iwama H."/>
            <person name="Gojobori T."/>
            <person name="Itoh T."/>
            <person name="Niimura Y."/>
            <person name="Fujii Y."/>
            <person name="Habara T."/>
            <person name="Sakai H."/>
            <person name="Sato Y."/>
            <person name="Wilson G."/>
            <person name="Kumar K."/>
            <person name="McCouch S."/>
            <person name="Juretic N."/>
            <person name="Hoen D."/>
            <person name="Wright S."/>
            <person name="Bruskiewich R."/>
            <person name="Bureau T."/>
            <person name="Miyao A."/>
            <person name="Hirochika H."/>
            <person name="Nishikawa T."/>
            <person name="Kadowaki K."/>
            <person name="Sugiura M."/>
            <person name="Burr B."/>
            <person name="Sasaki T."/>
        </authorList>
    </citation>
    <scope>NUCLEOTIDE SEQUENCE [LARGE SCALE GENOMIC DNA]</scope>
    <source>
        <strain evidence="2">cv. Nipponbare</strain>
    </source>
</reference>
<evidence type="ECO:0000313" key="1">
    <source>
        <dbReference type="EMBL" id="BAS99421.1"/>
    </source>
</evidence>
<accession>A0A0P0X0Y7</accession>
<feature type="non-terminal residue" evidence="1">
    <location>
        <position position="1"/>
    </location>
</feature>
<reference evidence="1 2" key="2">
    <citation type="journal article" date="2013" name="Plant Cell Physiol.">
        <title>Rice Annotation Project Database (RAP-DB): an integrative and interactive database for rice genomics.</title>
        <authorList>
            <person name="Sakai H."/>
            <person name="Lee S.S."/>
            <person name="Tanaka T."/>
            <person name="Numa H."/>
            <person name="Kim J."/>
            <person name="Kawahara Y."/>
            <person name="Wakimoto H."/>
            <person name="Yang C.C."/>
            <person name="Iwamoto M."/>
            <person name="Abe T."/>
            <person name="Yamada Y."/>
            <person name="Muto A."/>
            <person name="Inokuchi H."/>
            <person name="Ikemura T."/>
            <person name="Matsumoto T."/>
            <person name="Sasaki T."/>
            <person name="Itoh T."/>
        </authorList>
    </citation>
    <scope>NUCLEOTIDE SEQUENCE [LARGE SCALE GENOMIC DNA]</scope>
    <source>
        <strain evidence="2">cv. Nipponbare</strain>
    </source>
</reference>
<name>A0A0P0X0Y7_ORYSJ</name>
<proteinExistence type="predicted"/>
<reference evidence="1 2" key="3">
    <citation type="journal article" date="2013" name="Rice">
        <title>Improvement of the Oryza sativa Nipponbare reference genome using next generation sequence and optical map data.</title>
        <authorList>
            <person name="Kawahara Y."/>
            <person name="de la Bastide M."/>
            <person name="Hamilton J.P."/>
            <person name="Kanamori H."/>
            <person name="McCombie W.R."/>
            <person name="Ouyang S."/>
            <person name="Schwartz D.C."/>
            <person name="Tanaka T."/>
            <person name="Wu J."/>
            <person name="Zhou S."/>
            <person name="Childs K.L."/>
            <person name="Davidson R.M."/>
            <person name="Lin H."/>
            <person name="Quesada-Ocampo L."/>
            <person name="Vaillancourt B."/>
            <person name="Sakai H."/>
            <person name="Lee S.S."/>
            <person name="Kim J."/>
            <person name="Numa H."/>
            <person name="Itoh T."/>
            <person name="Buell C.R."/>
            <person name="Matsumoto T."/>
        </authorList>
    </citation>
    <scope>NUCLEOTIDE SEQUENCE [LARGE SCALE GENOMIC DNA]</scope>
    <source>
        <strain evidence="2">cv. Nipponbare</strain>
    </source>
</reference>
<dbReference type="PANTHER" id="PTHR36617">
    <property type="entry name" value="PROTEIN, PUTATIVE-RELATED"/>
    <property type="match status" value="1"/>
</dbReference>
<dbReference type="AlphaFoldDB" id="A0A0P0X0Y7"/>
<gene>
    <name evidence="1" type="ordered locus">Os06g0707800</name>
    <name evidence="1" type="ORF">OSNPB_060707800</name>
</gene>
<dbReference type="ExpressionAtlas" id="A0A0P0X0Y7">
    <property type="expression patterns" value="baseline and differential"/>
</dbReference>